<evidence type="ECO:0000256" key="1">
    <source>
        <dbReference type="ARBA" id="ARBA00004613"/>
    </source>
</evidence>
<dbReference type="SMART" id="SM00020">
    <property type="entry name" value="Tryp_SPc"/>
    <property type="match status" value="1"/>
</dbReference>
<evidence type="ECO:0000259" key="10">
    <source>
        <dbReference type="PROSITE" id="PS50240"/>
    </source>
</evidence>
<evidence type="ECO:0000256" key="8">
    <source>
        <dbReference type="ARBA" id="ARBA00024195"/>
    </source>
</evidence>
<evidence type="ECO:0000256" key="2">
    <source>
        <dbReference type="ARBA" id="ARBA00022525"/>
    </source>
</evidence>
<keyword evidence="4 9" id="KW-0732">Signal</keyword>
<keyword evidence="3" id="KW-0399">Innate immunity</keyword>
<dbReference type="GO" id="GO:0045087">
    <property type="term" value="P:innate immune response"/>
    <property type="evidence" value="ECO:0007669"/>
    <property type="project" value="UniProtKB-KW"/>
</dbReference>
<dbReference type="PROSITE" id="PS50240">
    <property type="entry name" value="TRYPSIN_DOM"/>
    <property type="match status" value="1"/>
</dbReference>
<comment type="subcellular location">
    <subcellularLocation>
        <location evidence="1">Secreted</location>
    </subcellularLocation>
</comment>
<dbReference type="PANTHER" id="PTHR24256">
    <property type="entry name" value="TRYPTASE-RELATED"/>
    <property type="match status" value="1"/>
</dbReference>
<keyword evidence="7" id="KW-0325">Glycoprotein</keyword>
<dbReference type="InterPro" id="IPR043504">
    <property type="entry name" value="Peptidase_S1_PA_chymotrypsin"/>
</dbReference>
<feature type="chain" id="PRO_5042510262" description="Peptidase S1 domain-containing protein" evidence="9">
    <location>
        <begin position="25"/>
        <end position="439"/>
    </location>
</feature>
<dbReference type="Proteomes" id="UP000075880">
    <property type="component" value="Unassembled WGS sequence"/>
</dbReference>
<accession>A0AAG5DHJ4</accession>
<evidence type="ECO:0000256" key="5">
    <source>
        <dbReference type="ARBA" id="ARBA00022859"/>
    </source>
</evidence>
<evidence type="ECO:0000256" key="6">
    <source>
        <dbReference type="ARBA" id="ARBA00023157"/>
    </source>
</evidence>
<comment type="similarity">
    <text evidence="8">Belongs to the peptidase S1 family. CLIP subfamily.</text>
</comment>
<evidence type="ECO:0000313" key="12">
    <source>
        <dbReference type="Proteomes" id="UP000075880"/>
    </source>
</evidence>
<evidence type="ECO:0000313" key="11">
    <source>
        <dbReference type="EnsemblMetazoa" id="ENSAATROPP010611"/>
    </source>
</evidence>
<name>A0AAG5DHJ4_ANOAO</name>
<keyword evidence="6" id="KW-1015">Disulfide bond</keyword>
<organism evidence="11 12">
    <name type="scientific">Anopheles atroparvus</name>
    <name type="common">European mosquito</name>
    <dbReference type="NCBI Taxonomy" id="41427"/>
    <lineage>
        <taxon>Eukaryota</taxon>
        <taxon>Metazoa</taxon>
        <taxon>Ecdysozoa</taxon>
        <taxon>Arthropoda</taxon>
        <taxon>Hexapoda</taxon>
        <taxon>Insecta</taxon>
        <taxon>Pterygota</taxon>
        <taxon>Neoptera</taxon>
        <taxon>Endopterygota</taxon>
        <taxon>Diptera</taxon>
        <taxon>Nematocera</taxon>
        <taxon>Culicoidea</taxon>
        <taxon>Culicidae</taxon>
        <taxon>Anophelinae</taxon>
        <taxon>Anopheles</taxon>
    </lineage>
</organism>
<dbReference type="InterPro" id="IPR001254">
    <property type="entry name" value="Trypsin_dom"/>
</dbReference>
<evidence type="ECO:0000256" key="4">
    <source>
        <dbReference type="ARBA" id="ARBA00022729"/>
    </source>
</evidence>
<reference evidence="11" key="1">
    <citation type="submission" date="2024-04" db="UniProtKB">
        <authorList>
            <consortium name="EnsemblMetazoa"/>
        </authorList>
    </citation>
    <scope>IDENTIFICATION</scope>
    <source>
        <strain evidence="11">EBRO</strain>
    </source>
</reference>
<dbReference type="GO" id="GO:0004252">
    <property type="term" value="F:serine-type endopeptidase activity"/>
    <property type="evidence" value="ECO:0007669"/>
    <property type="project" value="InterPro"/>
</dbReference>
<dbReference type="InterPro" id="IPR051487">
    <property type="entry name" value="Ser/Thr_Proteases_Immune/Dev"/>
</dbReference>
<dbReference type="AlphaFoldDB" id="A0AAG5DHJ4"/>
<dbReference type="EnsemblMetazoa" id="ENSAATROPT011721">
    <property type="protein sequence ID" value="ENSAATROPP010611"/>
    <property type="gene ID" value="ENSAATROPG009543"/>
</dbReference>
<dbReference type="SUPFAM" id="SSF50494">
    <property type="entry name" value="Trypsin-like serine proteases"/>
    <property type="match status" value="1"/>
</dbReference>
<evidence type="ECO:0000256" key="3">
    <source>
        <dbReference type="ARBA" id="ARBA00022588"/>
    </source>
</evidence>
<dbReference type="Pfam" id="PF00089">
    <property type="entry name" value="Trypsin"/>
    <property type="match status" value="1"/>
</dbReference>
<sequence length="439" mass="47807">MNHSERTALWFLLATIVLGRGASGCSCVPEALCPAADVDLRLVDSEEECPRGTICCPVRVDGTREEGNTASVDLFCDGECIPVDPGTPGHSADDEYDEYGTDLIDIRLASDTRCPTGYTCRSLPPAVFPVCGGTCVPRTMCTMFIVGKQNDGCTGENVCCSMDRTSWMELIHDINGMELDRGSSTPSSQEDRCQWYTEADGSQIPPWLVSVWARVEVIPGITSDQFACAGVLVDSRHVLTLASCVETMALDDLFVNVGDYDLANRSFLRMSNIYLIQEKVIHEDYDSAHPMQRNAALLRLAGDVRDRNCPTSIASPIEDHHGYKNCLIVGWNREFLASTQTGRPGQYETRVESFNEDLFCAPGTICLGRGGTRCDDSSLTGSPVICEANKSMALKGLLVGNCTGVAVEDLAPWVKNQQTPGFVQVSKPSDSSRQYLPPL</sequence>
<feature type="signal peptide" evidence="9">
    <location>
        <begin position="1"/>
        <end position="24"/>
    </location>
</feature>
<evidence type="ECO:0000256" key="7">
    <source>
        <dbReference type="ARBA" id="ARBA00023180"/>
    </source>
</evidence>
<protein>
    <recommendedName>
        <fullName evidence="10">Peptidase S1 domain-containing protein</fullName>
    </recommendedName>
</protein>
<keyword evidence="5" id="KW-0391">Immunity</keyword>
<keyword evidence="2" id="KW-0964">Secreted</keyword>
<keyword evidence="12" id="KW-1185">Reference proteome</keyword>
<dbReference type="GO" id="GO:0006508">
    <property type="term" value="P:proteolysis"/>
    <property type="evidence" value="ECO:0007669"/>
    <property type="project" value="InterPro"/>
</dbReference>
<feature type="domain" description="Peptidase S1" evidence="10">
    <location>
        <begin position="206"/>
        <end position="419"/>
    </location>
</feature>
<evidence type="ECO:0000256" key="9">
    <source>
        <dbReference type="SAM" id="SignalP"/>
    </source>
</evidence>
<dbReference type="Gene3D" id="2.40.10.10">
    <property type="entry name" value="Trypsin-like serine proteases"/>
    <property type="match status" value="1"/>
</dbReference>
<proteinExistence type="inferred from homology"/>
<dbReference type="InterPro" id="IPR009003">
    <property type="entry name" value="Peptidase_S1_PA"/>
</dbReference>
<dbReference type="GO" id="GO:0005576">
    <property type="term" value="C:extracellular region"/>
    <property type="evidence" value="ECO:0007669"/>
    <property type="project" value="UniProtKB-SubCell"/>
</dbReference>